<evidence type="ECO:0000313" key="2">
    <source>
        <dbReference type="EMBL" id="ATU83731.1"/>
    </source>
</evidence>
<organism evidence="1 3">
    <name type="scientific">White spot syndrome virus</name>
    <dbReference type="NCBI Taxonomy" id="342409"/>
    <lineage>
        <taxon>Viruses</taxon>
        <taxon>Viruses incertae sedis</taxon>
        <taxon>Naldaviricetes</taxon>
        <taxon>Nimaviridae</taxon>
        <taxon>Whispovirus</taxon>
    </lineage>
</organism>
<dbReference type="EMBL" id="MF768985">
    <property type="protein sequence ID" value="ATU83731.1"/>
    <property type="molecule type" value="Genomic_DNA"/>
</dbReference>
<reference evidence="1" key="1">
    <citation type="submission" date="2012-08" db="EMBL/GenBank/DDBJ databases">
        <title>Cassytha pubescens and C. glabella (Lauraceae) are not disjunctly distributed between Australia and the Ryukyu Archipelago of Japan - evidence from morphological and molecular data.</title>
        <authorList>
            <person name="Kokubugata G."/>
            <person name="Nakamura K."/>
            <person name="Forster P.I."/>
            <person name="Wilson G.W."/>
            <person name="Holland A.E."/>
            <person name="Hirayama Y."/>
            <person name="Yokota M."/>
        </authorList>
    </citation>
    <scope>NUCLEOTIDE SEQUENCE</scope>
    <source>
        <strain evidence="1">K-LV1</strain>
    </source>
</reference>
<dbReference type="Proteomes" id="UP000277283">
    <property type="component" value="Segment"/>
</dbReference>
<dbReference type="EMBL" id="JX515788">
    <property type="protein sequence ID" value="AFX59694.1"/>
    <property type="molecule type" value="Genomic_DNA"/>
</dbReference>
<reference evidence="3" key="2">
    <citation type="submission" date="2012-08" db="EMBL/GenBank/DDBJ databases">
        <authorList>
            <person name="Choi T.-J."/>
        </authorList>
    </citation>
    <scope>NUCLEOTIDE SEQUENCE [LARGE SCALE GENOMIC DNA]</scope>
    <source>
        <strain evidence="3">K-LV1</strain>
    </source>
</reference>
<sequence length="90" mass="9113">MMSLLSSPISLSGGKVTIDGTGGGAISFSWSYCSSPPLPRIENILGAFGEGSFIWGRISVSFMIGGNTTASSHSCISGGGDLRTLGALLN</sequence>
<dbReference type="Proteomes" id="UP000267516">
    <property type="component" value="Segment"/>
</dbReference>
<accession>K7WX88</accession>
<proteinExistence type="predicted"/>
<protein>
    <submittedName>
        <fullName evidence="2">ORF348</fullName>
    </submittedName>
    <submittedName>
        <fullName evidence="1">Wsv317</fullName>
    </submittedName>
</protein>
<gene>
    <name evidence="1" type="ORF">wssv_03170</name>
</gene>
<reference evidence="2" key="3">
    <citation type="journal article" date="2018" name="Aquaculture">
        <title>Complete genome sequence of a white spot syndrome virus associated with a disease incursion in Australia.</title>
        <authorList>
            <person name="Oakey J."/>
            <person name="Smith C.S."/>
        </authorList>
    </citation>
    <scope>NUCLEOTIDE SEQUENCE [LARGE SCALE GENOMIC DNA]</scope>
    <source>
        <strain evidence="2">WSSV-AU</strain>
    </source>
</reference>
<name>K7WX88_9VIRU</name>
<evidence type="ECO:0000313" key="1">
    <source>
        <dbReference type="EMBL" id="AFX59694.1"/>
    </source>
</evidence>
<evidence type="ECO:0000313" key="3">
    <source>
        <dbReference type="Proteomes" id="UP000277283"/>
    </source>
</evidence>